<dbReference type="InterPro" id="IPR036890">
    <property type="entry name" value="HATPase_C_sf"/>
</dbReference>
<evidence type="ECO:0000313" key="11">
    <source>
        <dbReference type="Proteomes" id="UP000190888"/>
    </source>
</evidence>
<evidence type="ECO:0000259" key="9">
    <source>
        <dbReference type="PROSITE" id="PS50113"/>
    </source>
</evidence>
<protein>
    <recommendedName>
        <fullName evidence="2">histidine kinase</fullName>
        <ecNumber evidence="2">2.7.13.3</ecNumber>
    </recommendedName>
</protein>
<keyword evidence="6" id="KW-0175">Coiled coil</keyword>
<dbReference type="EC" id="2.7.13.3" evidence="2"/>
<dbReference type="Pfam" id="PF00512">
    <property type="entry name" value="HisKA"/>
    <property type="match status" value="1"/>
</dbReference>
<feature type="domain" description="PAC" evidence="9">
    <location>
        <begin position="237"/>
        <end position="290"/>
    </location>
</feature>
<keyword evidence="3" id="KW-0597">Phosphoprotein</keyword>
<dbReference type="STRING" id="413434.SAMN04488132_105203"/>
<dbReference type="InterPro" id="IPR005467">
    <property type="entry name" value="His_kinase_dom"/>
</dbReference>
<evidence type="ECO:0000256" key="6">
    <source>
        <dbReference type="SAM" id="Coils"/>
    </source>
</evidence>
<dbReference type="FunFam" id="3.30.565.10:FF:000006">
    <property type="entry name" value="Sensor histidine kinase WalK"/>
    <property type="match status" value="1"/>
</dbReference>
<dbReference type="CDD" id="cd00130">
    <property type="entry name" value="PAS"/>
    <property type="match status" value="1"/>
</dbReference>
<dbReference type="Gene3D" id="1.10.287.130">
    <property type="match status" value="1"/>
</dbReference>
<proteinExistence type="predicted"/>
<dbReference type="InterPro" id="IPR003661">
    <property type="entry name" value="HisK_dim/P_dom"/>
</dbReference>
<keyword evidence="5" id="KW-0418">Kinase</keyword>
<comment type="catalytic activity">
    <reaction evidence="1">
        <text>ATP + protein L-histidine = ADP + protein N-phospho-L-histidine.</text>
        <dbReference type="EC" id="2.7.13.3"/>
    </reaction>
</comment>
<dbReference type="AlphaFoldDB" id="A0A1T4P7Z0"/>
<evidence type="ECO:0000256" key="3">
    <source>
        <dbReference type="ARBA" id="ARBA00022553"/>
    </source>
</evidence>
<dbReference type="EMBL" id="FUWH01000005">
    <property type="protein sequence ID" value="SJZ87663.1"/>
    <property type="molecule type" value="Genomic_DNA"/>
</dbReference>
<dbReference type="SUPFAM" id="SSF55785">
    <property type="entry name" value="PYP-like sensor domain (PAS domain)"/>
    <property type="match status" value="1"/>
</dbReference>
<feature type="domain" description="Histidine kinase" evidence="7">
    <location>
        <begin position="328"/>
        <end position="542"/>
    </location>
</feature>
<name>A0A1T4P7Z0_9BACT</name>
<accession>A0A1T4P7Z0</accession>
<feature type="domain" description="PAS" evidence="8">
    <location>
        <begin position="164"/>
        <end position="227"/>
    </location>
</feature>
<dbReference type="PRINTS" id="PR00344">
    <property type="entry name" value="BCTRLSENSOR"/>
</dbReference>
<dbReference type="SMART" id="SM00091">
    <property type="entry name" value="PAS"/>
    <property type="match status" value="1"/>
</dbReference>
<dbReference type="PROSITE" id="PS50112">
    <property type="entry name" value="PAS"/>
    <property type="match status" value="1"/>
</dbReference>
<evidence type="ECO:0000313" key="10">
    <source>
        <dbReference type="EMBL" id="SJZ87663.1"/>
    </source>
</evidence>
<keyword evidence="4" id="KW-0808">Transferase</keyword>
<dbReference type="RefSeq" id="WP_078831524.1">
    <property type="nucleotide sequence ID" value="NZ_FUWH01000005.1"/>
</dbReference>
<dbReference type="CDD" id="cd00082">
    <property type="entry name" value="HisKA"/>
    <property type="match status" value="1"/>
</dbReference>
<evidence type="ECO:0000256" key="4">
    <source>
        <dbReference type="ARBA" id="ARBA00022679"/>
    </source>
</evidence>
<dbReference type="InterPro" id="IPR004358">
    <property type="entry name" value="Sig_transdc_His_kin-like_C"/>
</dbReference>
<dbReference type="Gene3D" id="3.30.450.20">
    <property type="entry name" value="PAS domain"/>
    <property type="match status" value="1"/>
</dbReference>
<sequence>MQELTQISLENEMDLILAHRRSMRLAELVGLSVPAQTTFATAVSELSRGVIEDNAKGMIVLGVTSDKQGHYAVVRLHHRPSGKQFRNNGLDQARKLVSNVVVSTKDAEAVIELFYYFQPVSRIDVRRIDEWRGLFRNEPPMSAYEELKGNHEKLRDLSERLQRSESQYQTLAGTLPMIIFSLDSGGKFSYANQWLETLTGMTTEQLNNNGWASVVHEEDLADFRNLISGGAGTVTDRKIQVRLGKYKSNDYFWHQVSLTPVYNERQELQHWIGYMVDIHNQKVYEETLRKNIELRESHEAMERTQQIMEEYIDRLSISNQELQQFAYVASHDLQEPTRKILFYTDKVLSRHAHTLNAEVASYVGNIQSASYRMRDLIHDLLLYAQLNSTPSAFEELALTDIMHEAVGDLEAAIQTSGARISVSALPVIRGDKNMLRRLLINIISNAIKYAKPEVAPQIDITAFTGNGMVSLSFKDNGIGFEQQYADKIFLLFQRLHSRDLYSGTGVGLAICKRIAEAHGGTISAVSEPDLGSVFTVTFAQTIAADE</sequence>
<feature type="coiled-coil region" evidence="6">
    <location>
        <begin position="144"/>
        <end position="174"/>
    </location>
</feature>
<dbReference type="NCBIfam" id="TIGR00229">
    <property type="entry name" value="sensory_box"/>
    <property type="match status" value="1"/>
</dbReference>
<dbReference type="SUPFAM" id="SSF55874">
    <property type="entry name" value="ATPase domain of HSP90 chaperone/DNA topoisomerase II/histidine kinase"/>
    <property type="match status" value="1"/>
</dbReference>
<dbReference type="SMART" id="SM00388">
    <property type="entry name" value="HisKA"/>
    <property type="match status" value="1"/>
</dbReference>
<dbReference type="Pfam" id="PF13426">
    <property type="entry name" value="PAS_9"/>
    <property type="match status" value="1"/>
</dbReference>
<dbReference type="Pfam" id="PF02518">
    <property type="entry name" value="HATPase_c"/>
    <property type="match status" value="1"/>
</dbReference>
<organism evidence="10 11">
    <name type="scientific">Sediminibacterium ginsengisoli</name>
    <dbReference type="NCBI Taxonomy" id="413434"/>
    <lineage>
        <taxon>Bacteria</taxon>
        <taxon>Pseudomonadati</taxon>
        <taxon>Bacteroidota</taxon>
        <taxon>Chitinophagia</taxon>
        <taxon>Chitinophagales</taxon>
        <taxon>Chitinophagaceae</taxon>
        <taxon>Sediminibacterium</taxon>
    </lineage>
</organism>
<dbReference type="InterPro" id="IPR000700">
    <property type="entry name" value="PAS-assoc_C"/>
</dbReference>
<evidence type="ECO:0000256" key="5">
    <source>
        <dbReference type="ARBA" id="ARBA00022777"/>
    </source>
</evidence>
<evidence type="ECO:0000259" key="8">
    <source>
        <dbReference type="PROSITE" id="PS50112"/>
    </source>
</evidence>
<dbReference type="PROSITE" id="PS50113">
    <property type="entry name" value="PAC"/>
    <property type="match status" value="1"/>
</dbReference>
<dbReference type="InterPro" id="IPR035965">
    <property type="entry name" value="PAS-like_dom_sf"/>
</dbReference>
<dbReference type="InterPro" id="IPR036097">
    <property type="entry name" value="HisK_dim/P_sf"/>
</dbReference>
<dbReference type="InterPro" id="IPR052162">
    <property type="entry name" value="Sensor_kinase/Photoreceptor"/>
</dbReference>
<dbReference type="InterPro" id="IPR000014">
    <property type="entry name" value="PAS"/>
</dbReference>
<keyword evidence="11" id="KW-1185">Reference proteome</keyword>
<dbReference type="InterPro" id="IPR003594">
    <property type="entry name" value="HATPase_dom"/>
</dbReference>
<dbReference type="PROSITE" id="PS50109">
    <property type="entry name" value="HIS_KIN"/>
    <property type="match status" value="1"/>
</dbReference>
<dbReference type="GO" id="GO:0000155">
    <property type="term" value="F:phosphorelay sensor kinase activity"/>
    <property type="evidence" value="ECO:0007669"/>
    <property type="project" value="InterPro"/>
</dbReference>
<dbReference type="Proteomes" id="UP000190888">
    <property type="component" value="Unassembled WGS sequence"/>
</dbReference>
<evidence type="ECO:0000256" key="1">
    <source>
        <dbReference type="ARBA" id="ARBA00000085"/>
    </source>
</evidence>
<dbReference type="SMART" id="SM00387">
    <property type="entry name" value="HATPase_c"/>
    <property type="match status" value="1"/>
</dbReference>
<evidence type="ECO:0000259" key="7">
    <source>
        <dbReference type="PROSITE" id="PS50109"/>
    </source>
</evidence>
<evidence type="ECO:0000256" key="2">
    <source>
        <dbReference type="ARBA" id="ARBA00012438"/>
    </source>
</evidence>
<gene>
    <name evidence="10" type="ORF">SAMN04488132_105203</name>
</gene>
<dbReference type="PANTHER" id="PTHR43304">
    <property type="entry name" value="PHYTOCHROME-LIKE PROTEIN CPH1"/>
    <property type="match status" value="1"/>
</dbReference>
<reference evidence="10 11" key="1">
    <citation type="submission" date="2017-02" db="EMBL/GenBank/DDBJ databases">
        <authorList>
            <person name="Peterson S.W."/>
        </authorList>
    </citation>
    <scope>NUCLEOTIDE SEQUENCE [LARGE SCALE GENOMIC DNA]</scope>
    <source>
        <strain evidence="10 11">DSM 22335</strain>
    </source>
</reference>
<dbReference type="Gene3D" id="3.30.565.10">
    <property type="entry name" value="Histidine kinase-like ATPase, C-terminal domain"/>
    <property type="match status" value="1"/>
</dbReference>
<dbReference type="SUPFAM" id="SSF47384">
    <property type="entry name" value="Homodimeric domain of signal transducing histidine kinase"/>
    <property type="match status" value="1"/>
</dbReference>
<dbReference type="PANTHER" id="PTHR43304:SF1">
    <property type="entry name" value="PAC DOMAIN-CONTAINING PROTEIN"/>
    <property type="match status" value="1"/>
</dbReference>
<dbReference type="OrthoDB" id="9766459at2"/>